<dbReference type="SUPFAM" id="SSF55031">
    <property type="entry name" value="Bacterial exopeptidase dimerisation domain"/>
    <property type="match status" value="1"/>
</dbReference>
<evidence type="ECO:0000256" key="5">
    <source>
        <dbReference type="ARBA" id="ARBA00011921"/>
    </source>
</evidence>
<dbReference type="Gene3D" id="3.30.70.360">
    <property type="match status" value="1"/>
</dbReference>
<dbReference type="PROSITE" id="PS00759">
    <property type="entry name" value="ARGE_DAPE_CPG2_2"/>
    <property type="match status" value="1"/>
</dbReference>
<evidence type="ECO:0000256" key="3">
    <source>
        <dbReference type="ARBA" id="ARBA00005130"/>
    </source>
</evidence>
<dbReference type="EMBL" id="CAKKNS010000006">
    <property type="protein sequence ID" value="CAH0417090.1"/>
    <property type="molecule type" value="Genomic_DNA"/>
</dbReference>
<dbReference type="NCBIfam" id="NF006365">
    <property type="entry name" value="PRK08588.1"/>
    <property type="match status" value="1"/>
</dbReference>
<keyword evidence="13" id="KW-0170">Cobalt</keyword>
<evidence type="ECO:0000256" key="6">
    <source>
        <dbReference type="ARBA" id="ARBA00016853"/>
    </source>
</evidence>
<evidence type="ECO:0000256" key="12">
    <source>
        <dbReference type="ARBA" id="ARBA00023154"/>
    </source>
</evidence>
<dbReference type="Gene3D" id="3.40.630.10">
    <property type="entry name" value="Zn peptidases"/>
    <property type="match status" value="1"/>
</dbReference>
<evidence type="ECO:0000256" key="13">
    <source>
        <dbReference type="ARBA" id="ARBA00023285"/>
    </source>
</evidence>
<comment type="pathway">
    <text evidence="3">Amino-acid biosynthesis; L-lysine biosynthesis via DAP pathway; LL-2,6-diaminopimelate from (S)-tetrahydrodipicolinate (succinylase route): step 3/3.</text>
</comment>
<dbReference type="GO" id="GO:0009014">
    <property type="term" value="F:succinyl-diaminopimelate desuccinylase activity"/>
    <property type="evidence" value="ECO:0007669"/>
    <property type="project" value="UniProtKB-EC"/>
</dbReference>
<dbReference type="NCBIfam" id="TIGR01910">
    <property type="entry name" value="DapE-ArgE"/>
    <property type="match status" value="1"/>
</dbReference>
<dbReference type="SUPFAM" id="SSF53187">
    <property type="entry name" value="Zn-dependent exopeptidases"/>
    <property type="match status" value="1"/>
</dbReference>
<feature type="domain" description="Peptidase M20 dimerisation" evidence="15">
    <location>
        <begin position="170"/>
        <end position="275"/>
    </location>
</feature>
<dbReference type="Proteomes" id="UP000789707">
    <property type="component" value="Unassembled WGS sequence"/>
</dbReference>
<evidence type="ECO:0000256" key="9">
    <source>
        <dbReference type="ARBA" id="ARBA00022801"/>
    </source>
</evidence>
<comment type="catalytic activity">
    <reaction evidence="14">
        <text>N-succinyl-(2S,6S)-2,6-diaminopimelate + H2O = (2S,6S)-2,6-diaminopimelate + succinate</text>
        <dbReference type="Rhea" id="RHEA:22608"/>
        <dbReference type="ChEBI" id="CHEBI:15377"/>
        <dbReference type="ChEBI" id="CHEBI:30031"/>
        <dbReference type="ChEBI" id="CHEBI:57609"/>
        <dbReference type="ChEBI" id="CHEBI:58087"/>
        <dbReference type="EC" id="3.5.1.18"/>
    </reaction>
</comment>
<evidence type="ECO:0000259" key="15">
    <source>
        <dbReference type="Pfam" id="PF07687"/>
    </source>
</evidence>
<evidence type="ECO:0000256" key="10">
    <source>
        <dbReference type="ARBA" id="ARBA00022833"/>
    </source>
</evidence>
<evidence type="ECO:0000256" key="14">
    <source>
        <dbReference type="ARBA" id="ARBA00051301"/>
    </source>
</evidence>
<keyword evidence="8" id="KW-0479">Metal-binding</keyword>
<gene>
    <name evidence="16" type="primary">dapE_1</name>
    <name evidence="16" type="ORF">WFA24289_01407</name>
</gene>
<proteinExistence type="inferred from homology"/>
<dbReference type="InterPro" id="IPR001261">
    <property type="entry name" value="ArgE/DapE_CS"/>
</dbReference>
<dbReference type="PROSITE" id="PS00758">
    <property type="entry name" value="ARGE_DAPE_CPG2_1"/>
    <property type="match status" value="1"/>
</dbReference>
<evidence type="ECO:0000256" key="2">
    <source>
        <dbReference type="ARBA" id="ARBA00001947"/>
    </source>
</evidence>
<evidence type="ECO:0000256" key="8">
    <source>
        <dbReference type="ARBA" id="ARBA00022723"/>
    </source>
</evidence>
<dbReference type="InterPro" id="IPR010182">
    <property type="entry name" value="ArgE/DapE"/>
</dbReference>
<dbReference type="PANTHER" id="PTHR43808:SF8">
    <property type="entry name" value="PEPTIDASE M20 DIMERISATION DOMAIN-CONTAINING PROTEIN"/>
    <property type="match status" value="1"/>
</dbReference>
<protein>
    <recommendedName>
        <fullName evidence="6">Probable succinyl-diaminopimelate desuccinylase</fullName>
        <ecNumber evidence="5">3.5.1.18</ecNumber>
    </recommendedName>
</protein>
<evidence type="ECO:0000256" key="1">
    <source>
        <dbReference type="ARBA" id="ARBA00001941"/>
    </source>
</evidence>
<dbReference type="Pfam" id="PF01546">
    <property type="entry name" value="Peptidase_M20"/>
    <property type="match status" value="1"/>
</dbReference>
<dbReference type="RefSeq" id="WP_230097124.1">
    <property type="nucleotide sequence ID" value="NZ_CAKKNS010000006.1"/>
</dbReference>
<dbReference type="CDD" id="cd08659">
    <property type="entry name" value="M20_ArgE_DapE-like"/>
    <property type="match status" value="1"/>
</dbReference>
<comment type="cofactor">
    <cofactor evidence="2">
        <name>Zn(2+)</name>
        <dbReference type="ChEBI" id="CHEBI:29105"/>
    </cofactor>
</comment>
<dbReference type="EC" id="3.5.1.18" evidence="5"/>
<reference evidence="16 17" key="1">
    <citation type="submission" date="2021-11" db="EMBL/GenBank/DDBJ databases">
        <authorList>
            <person name="Depoorter E."/>
        </authorList>
    </citation>
    <scope>NUCLEOTIDE SEQUENCE [LARGE SCALE GENOMIC DNA]</scope>
    <source>
        <strain evidence="16 17">LMG 24289</strain>
    </source>
</reference>
<keyword evidence="12" id="KW-0457">Lysine biosynthesis</keyword>
<evidence type="ECO:0000256" key="4">
    <source>
        <dbReference type="ARBA" id="ARBA00006247"/>
    </source>
</evidence>
<dbReference type="Pfam" id="PF07687">
    <property type="entry name" value="M20_dimer"/>
    <property type="match status" value="1"/>
</dbReference>
<evidence type="ECO:0000256" key="11">
    <source>
        <dbReference type="ARBA" id="ARBA00022915"/>
    </source>
</evidence>
<comment type="caution">
    <text evidence="16">The sequence shown here is derived from an EMBL/GenBank/DDBJ whole genome shotgun (WGS) entry which is preliminary data.</text>
</comment>
<evidence type="ECO:0000313" key="16">
    <source>
        <dbReference type="EMBL" id="CAH0417090.1"/>
    </source>
</evidence>
<keyword evidence="10" id="KW-0862">Zinc</keyword>
<evidence type="ECO:0000313" key="17">
    <source>
        <dbReference type="Proteomes" id="UP000789707"/>
    </source>
</evidence>
<dbReference type="PANTHER" id="PTHR43808">
    <property type="entry name" value="ACETYLORNITHINE DEACETYLASE"/>
    <property type="match status" value="1"/>
</dbReference>
<organism evidence="16 17">
    <name type="scientific">Periweissella fabaria</name>
    <dbReference type="NCBI Taxonomy" id="546157"/>
    <lineage>
        <taxon>Bacteria</taxon>
        <taxon>Bacillati</taxon>
        <taxon>Bacillota</taxon>
        <taxon>Bacilli</taxon>
        <taxon>Lactobacillales</taxon>
        <taxon>Lactobacillaceae</taxon>
        <taxon>Periweissella</taxon>
    </lineage>
</organism>
<dbReference type="InterPro" id="IPR011650">
    <property type="entry name" value="Peptidase_M20_dimer"/>
</dbReference>
<dbReference type="InterPro" id="IPR036264">
    <property type="entry name" value="Bact_exopeptidase_dim_dom"/>
</dbReference>
<dbReference type="InterPro" id="IPR050072">
    <property type="entry name" value="Peptidase_M20A"/>
</dbReference>
<comment type="similarity">
    <text evidence="4">Belongs to the peptidase M20A family.</text>
</comment>
<keyword evidence="7" id="KW-0028">Amino-acid biosynthesis</keyword>
<evidence type="ECO:0000256" key="7">
    <source>
        <dbReference type="ARBA" id="ARBA00022605"/>
    </source>
</evidence>
<dbReference type="InterPro" id="IPR002933">
    <property type="entry name" value="Peptidase_M20"/>
</dbReference>
<accession>A0ABM8Z6P7</accession>
<keyword evidence="11" id="KW-0220">Diaminopimelate biosynthesis</keyword>
<comment type="cofactor">
    <cofactor evidence="1">
        <name>Co(2+)</name>
        <dbReference type="ChEBI" id="CHEBI:48828"/>
    </cofactor>
</comment>
<keyword evidence="9 16" id="KW-0378">Hydrolase</keyword>
<name>A0ABM8Z6P7_9LACO</name>
<sequence length="378" mass="40694">MHEAVLLLQKLIQIPSTDDNEEQVALLIRDTLAKYDISSKIIKHAPNRCNLIAEIGNPDSTTVLGLTGHLDVVLPGNLQDWQYPPFAAEIHDGRLYGRGAADMKSGVVAMVYAFIGLAAESANLNGRVRLILTFGEETGGQGAHQLMTLHYADDLSGLIVGEPTNAQIVYAHKGSFNYTVTAKGKQVHSSTPELGINAINGLVDFANVEAHLFDDAPADEALGKLAHAITLFHGGEQINNIPSDAYLRGNIRPIPTFNNQAVTDRLTAAISNINANSKATLTLTIDGSFLPVKTNQEAALVKAAQTAVANILHQSTELTIFAGATDASEFVLAPKKFETILLGPGPFEIAHQVDEYVELAQFEAMIAVYQQIAHQFLQ</sequence>
<keyword evidence="17" id="KW-1185">Reference proteome</keyword>